<dbReference type="EMBL" id="JAUSZI010000002">
    <property type="protein sequence ID" value="MDQ1029202.1"/>
    <property type="molecule type" value="Genomic_DNA"/>
</dbReference>
<proteinExistence type="predicted"/>
<comment type="caution">
    <text evidence="1">The sequence shown here is derived from an EMBL/GenBank/DDBJ whole genome shotgun (WGS) entry which is preliminary data.</text>
</comment>
<reference evidence="1 2" key="1">
    <citation type="submission" date="2023-07" db="EMBL/GenBank/DDBJ databases">
        <title>Comparative genomics of wheat-associated soil bacteria to identify genetic determinants of phenazine resistance.</title>
        <authorList>
            <person name="Mouncey N."/>
        </authorList>
    </citation>
    <scope>NUCLEOTIDE SEQUENCE [LARGE SCALE GENOMIC DNA]</scope>
    <source>
        <strain evidence="1 2">V2I4</strain>
    </source>
</reference>
<name>A0ABU0T0H8_9ACTN</name>
<evidence type="ECO:0000313" key="1">
    <source>
        <dbReference type="EMBL" id="MDQ1029202.1"/>
    </source>
</evidence>
<sequence>MSGPGRRVNPAGTHRRWSEKFRCSPPLVEKFRTLSER</sequence>
<accession>A0ABU0T0H8</accession>
<gene>
    <name evidence="1" type="ORF">QF035_006784</name>
</gene>
<organism evidence="1 2">
    <name type="scientific">Streptomyces umbrinus</name>
    <dbReference type="NCBI Taxonomy" id="67370"/>
    <lineage>
        <taxon>Bacteria</taxon>
        <taxon>Bacillati</taxon>
        <taxon>Actinomycetota</taxon>
        <taxon>Actinomycetes</taxon>
        <taxon>Kitasatosporales</taxon>
        <taxon>Streptomycetaceae</taxon>
        <taxon>Streptomyces</taxon>
        <taxon>Streptomyces phaeochromogenes group</taxon>
    </lineage>
</organism>
<keyword evidence="2" id="KW-1185">Reference proteome</keyword>
<evidence type="ECO:0000313" key="2">
    <source>
        <dbReference type="Proteomes" id="UP001230328"/>
    </source>
</evidence>
<protein>
    <submittedName>
        <fullName evidence="1">Uncharacterized protein</fullName>
    </submittedName>
</protein>
<dbReference type="Proteomes" id="UP001230328">
    <property type="component" value="Unassembled WGS sequence"/>
</dbReference>